<dbReference type="RefSeq" id="XP_062768094.1">
    <property type="nucleotide sequence ID" value="XM_062905528.1"/>
</dbReference>
<evidence type="ECO:0000313" key="1">
    <source>
        <dbReference type="EMBL" id="KAK4669424.1"/>
    </source>
</evidence>
<sequence>MGGRGSGIHELEGKVMKVLCFPGLQRLDGIFSSEEGFSLSTEDPATSIGRLRYERRFLISTVPICAVAEEYSFSLWPPLSGELRDGCSA</sequence>
<keyword evidence="2" id="KW-1185">Reference proteome</keyword>
<protein>
    <submittedName>
        <fullName evidence="1">Uncharacterized protein</fullName>
    </submittedName>
</protein>
<evidence type="ECO:0000313" key="2">
    <source>
        <dbReference type="Proteomes" id="UP001326199"/>
    </source>
</evidence>
<gene>
    <name evidence="1" type="ORF">QC763_0032380</name>
</gene>
<dbReference type="Proteomes" id="UP001326199">
    <property type="component" value="Unassembled WGS sequence"/>
</dbReference>
<reference evidence="1 2" key="1">
    <citation type="journal article" date="2023" name="bioRxiv">
        <title>High-quality genome assemblies of four members of thePodospora anserinaspecies complex.</title>
        <authorList>
            <person name="Ament-Velasquez S.L."/>
            <person name="Vogan A.A."/>
            <person name="Wallerman O."/>
            <person name="Hartmann F."/>
            <person name="Gautier V."/>
            <person name="Silar P."/>
            <person name="Giraud T."/>
            <person name="Johannesson H."/>
        </authorList>
    </citation>
    <scope>NUCLEOTIDE SEQUENCE [LARGE SCALE GENOMIC DNA]</scope>
    <source>
        <strain evidence="1 2">CBS 411.78</strain>
    </source>
</reference>
<dbReference type="GeneID" id="87925515"/>
<accession>A0ABR0HNB4</accession>
<organism evidence="1 2">
    <name type="scientific">Podospora pseudopauciseta</name>
    <dbReference type="NCBI Taxonomy" id="2093780"/>
    <lineage>
        <taxon>Eukaryota</taxon>
        <taxon>Fungi</taxon>
        <taxon>Dikarya</taxon>
        <taxon>Ascomycota</taxon>
        <taxon>Pezizomycotina</taxon>
        <taxon>Sordariomycetes</taxon>
        <taxon>Sordariomycetidae</taxon>
        <taxon>Sordariales</taxon>
        <taxon>Podosporaceae</taxon>
        <taxon>Podospora</taxon>
    </lineage>
</organism>
<dbReference type="EMBL" id="JAFFHB010000002">
    <property type="protein sequence ID" value="KAK4669424.1"/>
    <property type="molecule type" value="Genomic_DNA"/>
</dbReference>
<name>A0ABR0HNB4_9PEZI</name>
<proteinExistence type="predicted"/>
<comment type="caution">
    <text evidence="1">The sequence shown here is derived from an EMBL/GenBank/DDBJ whole genome shotgun (WGS) entry which is preliminary data.</text>
</comment>